<evidence type="ECO:0000313" key="7">
    <source>
        <dbReference type="EMBL" id="RBO94002.1"/>
    </source>
</evidence>
<dbReference type="EMBL" id="QNRE01000002">
    <property type="protein sequence ID" value="RBO94002.1"/>
    <property type="molecule type" value="Genomic_DNA"/>
</dbReference>
<feature type="transmembrane region" description="Helical" evidence="6">
    <location>
        <begin position="252"/>
        <end position="270"/>
    </location>
</feature>
<reference evidence="7 8" key="1">
    <citation type="submission" date="2018-06" db="EMBL/GenBank/DDBJ databases">
        <title>Genomic Encyclopedia of Type Strains, Phase IV (KMG-IV): sequencing the most valuable type-strain genomes for metagenomic binning, comparative biology and taxonomic classification.</title>
        <authorList>
            <person name="Goeker M."/>
        </authorList>
    </citation>
    <scope>NUCLEOTIDE SEQUENCE [LARGE SCALE GENOMIC DNA]</scope>
    <source>
        <strain evidence="7 8">DSM 44599</strain>
    </source>
</reference>
<keyword evidence="2" id="KW-1003">Cell membrane</keyword>
<dbReference type="Gene3D" id="1.20.1250.20">
    <property type="entry name" value="MFS general substrate transporter like domains"/>
    <property type="match status" value="1"/>
</dbReference>
<feature type="transmembrane region" description="Helical" evidence="6">
    <location>
        <begin position="350"/>
        <end position="374"/>
    </location>
</feature>
<feature type="transmembrane region" description="Helical" evidence="6">
    <location>
        <begin position="92"/>
        <end position="119"/>
    </location>
</feature>
<organism evidence="7 8">
    <name type="scientific">Nocardia puris</name>
    <dbReference type="NCBI Taxonomy" id="208602"/>
    <lineage>
        <taxon>Bacteria</taxon>
        <taxon>Bacillati</taxon>
        <taxon>Actinomycetota</taxon>
        <taxon>Actinomycetes</taxon>
        <taxon>Mycobacteriales</taxon>
        <taxon>Nocardiaceae</taxon>
        <taxon>Nocardia</taxon>
    </lineage>
</organism>
<dbReference type="RefSeq" id="WP_067501649.1">
    <property type="nucleotide sequence ID" value="NZ_QNRE01000002.1"/>
</dbReference>
<comment type="subcellular location">
    <subcellularLocation>
        <location evidence="1">Cell membrane</location>
        <topology evidence="1">Multi-pass membrane protein</topology>
    </subcellularLocation>
</comment>
<dbReference type="OrthoDB" id="4571815at2"/>
<proteinExistence type="predicted"/>
<evidence type="ECO:0000256" key="5">
    <source>
        <dbReference type="ARBA" id="ARBA00023136"/>
    </source>
</evidence>
<evidence type="ECO:0000256" key="3">
    <source>
        <dbReference type="ARBA" id="ARBA00022692"/>
    </source>
</evidence>
<gene>
    <name evidence="7" type="ORF">DFR74_102422</name>
</gene>
<evidence type="ECO:0000313" key="8">
    <source>
        <dbReference type="Proteomes" id="UP000252586"/>
    </source>
</evidence>
<evidence type="ECO:0000256" key="6">
    <source>
        <dbReference type="SAM" id="Phobius"/>
    </source>
</evidence>
<dbReference type="InterPro" id="IPR036259">
    <property type="entry name" value="MFS_trans_sf"/>
</dbReference>
<name>A0A366DV91_9NOCA</name>
<dbReference type="PANTHER" id="PTHR43124">
    <property type="entry name" value="PURINE EFFLUX PUMP PBUE"/>
    <property type="match status" value="1"/>
</dbReference>
<dbReference type="GO" id="GO:0005886">
    <property type="term" value="C:plasma membrane"/>
    <property type="evidence" value="ECO:0007669"/>
    <property type="project" value="UniProtKB-SubCell"/>
</dbReference>
<feature type="transmembrane region" description="Helical" evidence="6">
    <location>
        <begin position="316"/>
        <end position="338"/>
    </location>
</feature>
<dbReference type="AlphaFoldDB" id="A0A366DV91"/>
<feature type="transmembrane region" description="Helical" evidence="6">
    <location>
        <begin position="221"/>
        <end position="246"/>
    </location>
</feature>
<accession>A0A366DV91</accession>
<feature type="transmembrane region" description="Helical" evidence="6">
    <location>
        <begin position="20"/>
        <end position="39"/>
    </location>
</feature>
<feature type="transmembrane region" description="Helical" evidence="6">
    <location>
        <begin position="291"/>
        <end position="310"/>
    </location>
</feature>
<keyword evidence="8" id="KW-1185">Reference proteome</keyword>
<keyword evidence="4 6" id="KW-1133">Transmembrane helix</keyword>
<protein>
    <submittedName>
        <fullName evidence="7">Putative MFS family arabinose efflux permease</fullName>
    </submittedName>
</protein>
<dbReference type="STRING" id="1210090.GCA_001613185_00202"/>
<dbReference type="PANTHER" id="PTHR43124:SF3">
    <property type="entry name" value="CHLORAMPHENICOL EFFLUX PUMP RV0191"/>
    <property type="match status" value="1"/>
</dbReference>
<dbReference type="SUPFAM" id="SSF103473">
    <property type="entry name" value="MFS general substrate transporter"/>
    <property type="match status" value="1"/>
</dbReference>
<dbReference type="GO" id="GO:0022857">
    <property type="term" value="F:transmembrane transporter activity"/>
    <property type="evidence" value="ECO:0007669"/>
    <property type="project" value="InterPro"/>
</dbReference>
<keyword evidence="3 6" id="KW-0812">Transmembrane</keyword>
<feature type="transmembrane region" description="Helical" evidence="6">
    <location>
        <begin position="59"/>
        <end position="80"/>
    </location>
</feature>
<keyword evidence="5 6" id="KW-0472">Membrane</keyword>
<feature type="transmembrane region" description="Helical" evidence="6">
    <location>
        <begin position="175"/>
        <end position="192"/>
    </location>
</feature>
<comment type="caution">
    <text evidence="7">The sequence shown here is derived from an EMBL/GenBank/DDBJ whole genome shotgun (WGS) entry which is preliminary data.</text>
</comment>
<dbReference type="InterPro" id="IPR050189">
    <property type="entry name" value="MFS_Efflux_Transporters"/>
</dbReference>
<dbReference type="Pfam" id="PF07690">
    <property type="entry name" value="MFS_1"/>
    <property type="match status" value="1"/>
</dbReference>
<sequence>MTVSRPPTGKQPLPDRRIIAAQGPLLLAAVLGLFPFTVYSTYLVPISDTVGAGEAAVGFLRGLGGITELFVGVAAAPLLARWPKRRVSALALITLAISGLVATTGVFAALIVFCAGVGLSTALLTPALLTQATESYDDPANAGRTATLVTATQSLAAVAAGPVIGMLGLWRGWQGTLWITAALAVVLATWFLRATPPPTPPATKQLGYLEAFDRLRARPDLLAIIAIAALRTTSFMGYLAFLAAFYHDRFDLSAQAFTLIWTVSGSAFFAGNYLAGRWCRAGEALGDRPRAVLTTGLLTALLAVLAIFHITALPAAALGTALLGFAHAIVAAQLTTLLAHRGGDLTTVAFAVNTAGMSLGVFVGAALGGVGLALGGHTGIAIALAVPVVVAVGLVGRGVRSAE</sequence>
<feature type="transmembrane region" description="Helical" evidence="6">
    <location>
        <begin position="380"/>
        <end position="399"/>
    </location>
</feature>
<evidence type="ECO:0000256" key="1">
    <source>
        <dbReference type="ARBA" id="ARBA00004651"/>
    </source>
</evidence>
<evidence type="ECO:0000256" key="2">
    <source>
        <dbReference type="ARBA" id="ARBA00022475"/>
    </source>
</evidence>
<dbReference type="InterPro" id="IPR011701">
    <property type="entry name" value="MFS"/>
</dbReference>
<evidence type="ECO:0000256" key="4">
    <source>
        <dbReference type="ARBA" id="ARBA00022989"/>
    </source>
</evidence>
<dbReference type="Proteomes" id="UP000252586">
    <property type="component" value="Unassembled WGS sequence"/>
</dbReference>